<organism evidence="2 3">
    <name type="scientific">Kitasatospora viridis</name>
    <dbReference type="NCBI Taxonomy" id="281105"/>
    <lineage>
        <taxon>Bacteria</taxon>
        <taxon>Bacillati</taxon>
        <taxon>Actinomycetota</taxon>
        <taxon>Actinomycetes</taxon>
        <taxon>Kitasatosporales</taxon>
        <taxon>Streptomycetaceae</taxon>
        <taxon>Kitasatospora</taxon>
    </lineage>
</organism>
<sequence>MTEQTETRTAAAPATEPQDWAAPGYQIVETSLEVTGYAFTQR</sequence>
<reference evidence="2 3" key="1">
    <citation type="submission" date="2019-06" db="EMBL/GenBank/DDBJ databases">
        <title>Sequencing the genomes of 1000 actinobacteria strains.</title>
        <authorList>
            <person name="Klenk H.-P."/>
        </authorList>
    </citation>
    <scope>NUCLEOTIDE SEQUENCE [LARGE SCALE GENOMIC DNA]</scope>
    <source>
        <strain evidence="2 3">DSM 44826</strain>
    </source>
</reference>
<accession>A0A561UCH3</accession>
<dbReference type="Proteomes" id="UP000317940">
    <property type="component" value="Unassembled WGS sequence"/>
</dbReference>
<evidence type="ECO:0000256" key="1">
    <source>
        <dbReference type="SAM" id="MobiDB-lite"/>
    </source>
</evidence>
<keyword evidence="3" id="KW-1185">Reference proteome</keyword>
<dbReference type="AlphaFoldDB" id="A0A561UCH3"/>
<dbReference type="RefSeq" id="WP_145903325.1">
    <property type="nucleotide sequence ID" value="NZ_BAAAMZ010000043.1"/>
</dbReference>
<feature type="compositionally biased region" description="Low complexity" evidence="1">
    <location>
        <begin position="1"/>
        <end position="18"/>
    </location>
</feature>
<comment type="caution">
    <text evidence="2">The sequence shown here is derived from an EMBL/GenBank/DDBJ whole genome shotgun (WGS) entry which is preliminary data.</text>
</comment>
<dbReference type="EMBL" id="VIWT01000001">
    <property type="protein sequence ID" value="TWF97050.1"/>
    <property type="molecule type" value="Genomic_DNA"/>
</dbReference>
<name>A0A561UCH3_9ACTN</name>
<proteinExistence type="predicted"/>
<evidence type="ECO:0000313" key="3">
    <source>
        <dbReference type="Proteomes" id="UP000317940"/>
    </source>
</evidence>
<gene>
    <name evidence="2" type="ORF">FHX73_11825</name>
</gene>
<feature type="region of interest" description="Disordered" evidence="1">
    <location>
        <begin position="1"/>
        <end position="22"/>
    </location>
</feature>
<protein>
    <submittedName>
        <fullName evidence="2">Coenzyme PQQ peptide PqqA</fullName>
    </submittedName>
</protein>
<evidence type="ECO:0000313" key="2">
    <source>
        <dbReference type="EMBL" id="TWF97050.1"/>
    </source>
</evidence>